<protein>
    <submittedName>
        <fullName evidence="3">Chemotaxis protein CheX</fullName>
    </submittedName>
</protein>
<feature type="domain" description="Chemotaxis phosphatase CheX-like" evidence="2">
    <location>
        <begin position="43"/>
        <end position="138"/>
    </location>
</feature>
<accession>A0AAU7VI30</accession>
<gene>
    <name evidence="3" type="ORF">PRVXT_001665</name>
</gene>
<reference evidence="3" key="2">
    <citation type="submission" date="2024-06" db="EMBL/GenBank/DDBJ databases">
        <authorList>
            <person name="Petrova K.O."/>
            <person name="Toshchakov S.V."/>
            <person name="Boltjanskaja Y.V."/>
            <person name="Kevbrin V."/>
        </authorList>
    </citation>
    <scope>NUCLEOTIDE SEQUENCE</scope>
    <source>
        <strain evidence="3">Z-910T</strain>
    </source>
</reference>
<dbReference type="SUPFAM" id="SSF103039">
    <property type="entry name" value="CheC-like"/>
    <property type="match status" value="1"/>
</dbReference>
<dbReference type="Pfam" id="PF13690">
    <property type="entry name" value="CheX"/>
    <property type="match status" value="1"/>
</dbReference>
<sequence>MDSKIINPFITAFTEIMPQLGFVEVKRGDISLKSNTISTKGVAMNIGLVGDVKGNVIYNISEENAKKIASKMMMGAPVEELNEMSQSALSELGNMLTANASTQFSNSGIETNISTPTLMYGEDFKMRSDTKHYICIEMEADGLIVEVNVAVQ</sequence>
<dbReference type="EMBL" id="CP158367">
    <property type="protein sequence ID" value="XBX73670.1"/>
    <property type="molecule type" value="Genomic_DNA"/>
</dbReference>
<keyword evidence="1" id="KW-0145">Chemotaxis</keyword>
<evidence type="ECO:0000313" key="3">
    <source>
        <dbReference type="EMBL" id="XBX73670.1"/>
    </source>
</evidence>
<dbReference type="InterPro" id="IPR028051">
    <property type="entry name" value="CheX-like_dom"/>
</dbReference>
<reference evidence="3" key="1">
    <citation type="journal article" date="2013" name="Extremophiles">
        <title>Proteinivorax tanatarense gen. nov., sp. nov., an anaerobic, haloalkaliphilic, proteolytic bacterium isolated from a decaying algal bloom, and proposal of Proteinivoraceae fam. nov.</title>
        <authorList>
            <person name="Kevbrin V."/>
            <person name="Boltyanskaya Y."/>
            <person name="Zhilina T."/>
            <person name="Kolganova T."/>
            <person name="Lavrentjeva E."/>
            <person name="Kuznetsov B."/>
        </authorList>
    </citation>
    <scope>NUCLEOTIDE SEQUENCE</scope>
    <source>
        <strain evidence="3">Z-910T</strain>
    </source>
</reference>
<evidence type="ECO:0000259" key="2">
    <source>
        <dbReference type="Pfam" id="PF13690"/>
    </source>
</evidence>
<evidence type="ECO:0000256" key="1">
    <source>
        <dbReference type="ARBA" id="ARBA00022500"/>
    </source>
</evidence>
<proteinExistence type="predicted"/>
<dbReference type="InterPro" id="IPR028976">
    <property type="entry name" value="CheC-like_sf"/>
</dbReference>
<name>A0AAU7VI30_9FIRM</name>
<dbReference type="GO" id="GO:0006935">
    <property type="term" value="P:chemotaxis"/>
    <property type="evidence" value="ECO:0007669"/>
    <property type="project" value="UniProtKB-KW"/>
</dbReference>
<organism evidence="3">
    <name type="scientific">Proteinivorax tanatarense</name>
    <dbReference type="NCBI Taxonomy" id="1260629"/>
    <lineage>
        <taxon>Bacteria</taxon>
        <taxon>Bacillati</taxon>
        <taxon>Bacillota</taxon>
        <taxon>Clostridia</taxon>
        <taxon>Eubacteriales</taxon>
        <taxon>Proteinivoracaceae</taxon>
        <taxon>Proteinivorax</taxon>
    </lineage>
</organism>
<dbReference type="Gene3D" id="3.40.1550.10">
    <property type="entry name" value="CheC-like"/>
    <property type="match status" value="1"/>
</dbReference>
<dbReference type="RefSeq" id="WP_350342432.1">
    <property type="nucleotide sequence ID" value="NZ_CP158367.1"/>
</dbReference>
<dbReference type="AlphaFoldDB" id="A0AAU7VI30"/>
<dbReference type="CDD" id="cd17906">
    <property type="entry name" value="CheX"/>
    <property type="match status" value="1"/>
</dbReference>
<dbReference type="InterPro" id="IPR038756">
    <property type="entry name" value="CheX-like"/>
</dbReference>
<dbReference type="PANTHER" id="PTHR39452">
    <property type="entry name" value="CHEY-P PHOSPHATASE CHEX"/>
    <property type="match status" value="1"/>
</dbReference>
<dbReference type="PANTHER" id="PTHR39452:SF1">
    <property type="entry name" value="CHEY-P PHOSPHATASE CHEX"/>
    <property type="match status" value="1"/>
</dbReference>